<dbReference type="InterPro" id="IPR011993">
    <property type="entry name" value="PH-like_dom_sf"/>
</dbReference>
<dbReference type="InterPro" id="IPR048994">
    <property type="entry name" value="PH-GRAM_MTMR6-9"/>
</dbReference>
<dbReference type="GO" id="GO:0005737">
    <property type="term" value="C:cytoplasm"/>
    <property type="evidence" value="ECO:0007669"/>
    <property type="project" value="TreeGrafter"/>
</dbReference>
<dbReference type="Pfam" id="PF21098">
    <property type="entry name" value="PH-GRAM_MTMR6-like"/>
    <property type="match status" value="1"/>
</dbReference>
<dbReference type="InterPro" id="IPR010569">
    <property type="entry name" value="Myotubularin-like_Pase_dom"/>
</dbReference>
<dbReference type="GO" id="GO:0010507">
    <property type="term" value="P:negative regulation of autophagy"/>
    <property type="evidence" value="ECO:0007669"/>
    <property type="project" value="TreeGrafter"/>
</dbReference>
<name>A0A182Z5T4_BIOGL</name>
<dbReference type="VEuPathDB" id="VectorBase:BGLAX_043225"/>
<dbReference type="PROSITE" id="PS51339">
    <property type="entry name" value="PPASE_MYOTUBULARIN"/>
    <property type="match status" value="1"/>
</dbReference>
<dbReference type="OrthoDB" id="271628at2759"/>
<dbReference type="InterPro" id="IPR030564">
    <property type="entry name" value="Myotubularin"/>
</dbReference>
<evidence type="ECO:0000313" key="4">
    <source>
        <dbReference type="Proteomes" id="UP000076420"/>
    </source>
</evidence>
<dbReference type="Pfam" id="PF06602">
    <property type="entry name" value="Myotub-related"/>
    <property type="match status" value="1"/>
</dbReference>
<dbReference type="Gene3D" id="2.30.29.30">
    <property type="entry name" value="Pleckstrin-homology domain (PH domain)/Phosphotyrosine-binding domain (PTB)"/>
    <property type="match status" value="1"/>
</dbReference>
<organism evidence="3 4">
    <name type="scientific">Biomphalaria glabrata</name>
    <name type="common">Bloodfluke planorb</name>
    <name type="synonym">Freshwater snail</name>
    <dbReference type="NCBI Taxonomy" id="6526"/>
    <lineage>
        <taxon>Eukaryota</taxon>
        <taxon>Metazoa</taxon>
        <taxon>Spiralia</taxon>
        <taxon>Lophotrochozoa</taxon>
        <taxon>Mollusca</taxon>
        <taxon>Gastropoda</taxon>
        <taxon>Heterobranchia</taxon>
        <taxon>Euthyneura</taxon>
        <taxon>Panpulmonata</taxon>
        <taxon>Hygrophila</taxon>
        <taxon>Lymnaeoidea</taxon>
        <taxon>Planorbidae</taxon>
        <taxon>Biomphalaria</taxon>
    </lineage>
</organism>
<dbReference type="EnsemblMetazoa" id="BGLB004492-RA">
    <property type="protein sequence ID" value="BGLB004492-PA"/>
    <property type="gene ID" value="BGLB004492"/>
</dbReference>
<dbReference type="STRING" id="6526.A0A182Z5T4"/>
<dbReference type="InterPro" id="IPR029021">
    <property type="entry name" value="Prot-tyrosine_phosphatase-like"/>
</dbReference>
<dbReference type="GO" id="GO:0046856">
    <property type="term" value="P:phosphatidylinositol dephosphorylation"/>
    <property type="evidence" value="ECO:0007669"/>
    <property type="project" value="TreeGrafter"/>
</dbReference>
<evidence type="ECO:0000313" key="5">
    <source>
        <dbReference type="Proteomes" id="UP001165740"/>
    </source>
</evidence>
<dbReference type="KEGG" id="bgt:106059299"/>
<dbReference type="AlphaFoldDB" id="A0A182Z5T4"/>
<keyword evidence="5" id="KW-1185">Reference proteome</keyword>
<sequence>MEFVEFIKTPMVNSVILRRPFTPDMEGTLCVTGHHLIISSRSDNHEELWLLHSNIDSVEKKLVGNGGILTLKCKDFLILYLDIPTVEDCLNVAASVEALSNIDDLTLRYPFFYRPMFEVLENGWQAFSPESEFNKFKECSEEWRISYVNKDFKICPTYPQAVFVPKAVDDDIIIKAAAFRQGGRFPVLSYYHKDSKAVLLRSSQPLTGPGGKRCKEDERLVNSVMGMGKRGYIVDTRAQSVAKVAQSKGGGYELEAHYPQWRRIHQSIERRQSFHDSLIKMIEACNDSNSSMDKWLSKLESSNWLTHVKDIITSACVVAQSIDKDGVSVLVHGSEGLDTTLLVSSLSQIILDHDCRTVTGFEALIEREWLQAGHPFRTRCNKSAYAITKHRLESPVFLLFIDCVWQIWQQFPCSFEFSEKFLVTLFQHAYSSDFGTFLCNNESERHKCKLSERTVSLWSYLNRPEILQDYMNPMYEPNPTVVWPSVAPQSLNVWTGLYLRGVINQSPQEEAWQEIYKIREYDKELRSKVNKLRRQLASLEREAIANGVVSPPQSEDLSGASSGTN</sequence>
<dbReference type="PANTHER" id="PTHR10807:SF73">
    <property type="entry name" value="LD06050P"/>
    <property type="match status" value="1"/>
</dbReference>
<dbReference type="OMA" id="IEREWIC"/>
<dbReference type="CDD" id="cd13211">
    <property type="entry name" value="PH-GRAM_MTMR9"/>
    <property type="match status" value="1"/>
</dbReference>
<dbReference type="RefSeq" id="XP_055872373.1">
    <property type="nucleotide sequence ID" value="XM_056016398.1"/>
</dbReference>
<dbReference type="GO" id="GO:0019903">
    <property type="term" value="F:protein phosphatase binding"/>
    <property type="evidence" value="ECO:0007669"/>
    <property type="project" value="TreeGrafter"/>
</dbReference>
<dbReference type="EnsemblMetazoa" id="BGLB004492-RB">
    <property type="protein sequence ID" value="BGLB004492-PB"/>
    <property type="gene ID" value="BGLB004492"/>
</dbReference>
<accession>A0A182Z5T4</accession>
<gene>
    <name evidence="3" type="primary">106059299</name>
    <name evidence="6" type="synonym">LOC106059299</name>
</gene>
<reference evidence="3" key="1">
    <citation type="submission" date="2020-05" db="UniProtKB">
        <authorList>
            <consortium name="EnsemblMetazoa"/>
        </authorList>
    </citation>
    <scope>IDENTIFICATION</scope>
    <source>
        <strain evidence="3">BB02</strain>
    </source>
</reference>
<proteinExistence type="inferred from homology"/>
<dbReference type="VEuPathDB" id="VectorBase:BGLB004492"/>
<dbReference type="CDD" id="cd14536">
    <property type="entry name" value="PTP-MTMR9"/>
    <property type="match status" value="1"/>
</dbReference>
<dbReference type="PANTHER" id="PTHR10807">
    <property type="entry name" value="MYOTUBULARIN-RELATED"/>
    <property type="match status" value="1"/>
</dbReference>
<dbReference type="Proteomes" id="UP001165740">
    <property type="component" value="Chromosome 17"/>
</dbReference>
<dbReference type="SUPFAM" id="SSF50729">
    <property type="entry name" value="PH domain-like"/>
    <property type="match status" value="1"/>
</dbReference>
<dbReference type="SUPFAM" id="SSF52799">
    <property type="entry name" value="(Phosphotyrosine protein) phosphatases II"/>
    <property type="match status" value="1"/>
</dbReference>
<reference evidence="6" key="2">
    <citation type="submission" date="2025-04" db="UniProtKB">
        <authorList>
            <consortium name="RefSeq"/>
        </authorList>
    </citation>
    <scope>IDENTIFICATION</scope>
</reference>
<feature type="domain" description="Myotubularin phosphatase" evidence="2">
    <location>
        <begin position="123"/>
        <end position="498"/>
    </location>
</feature>
<protein>
    <submittedName>
        <fullName evidence="6">Myotubularin-related protein 9-like</fullName>
    </submittedName>
</protein>
<evidence type="ECO:0000313" key="3">
    <source>
        <dbReference type="EnsemblMetazoa" id="BGLB004492-PB"/>
    </source>
</evidence>
<dbReference type="Proteomes" id="UP000076420">
    <property type="component" value="Unassembled WGS sequence"/>
</dbReference>
<evidence type="ECO:0000259" key="2">
    <source>
        <dbReference type="PROSITE" id="PS51339"/>
    </source>
</evidence>
<evidence type="ECO:0000256" key="1">
    <source>
        <dbReference type="ARBA" id="ARBA00007471"/>
    </source>
</evidence>
<comment type="similarity">
    <text evidence="1">Belongs to the protein-tyrosine phosphatase family. Non-receptor class myotubularin subfamily.</text>
</comment>
<evidence type="ECO:0000313" key="6">
    <source>
        <dbReference type="RefSeq" id="XP_055872373.1"/>
    </source>
</evidence>